<dbReference type="PROSITE" id="PS51068">
    <property type="entry name" value="FPG_CAT"/>
    <property type="match status" value="1"/>
</dbReference>
<organism evidence="19 20">
    <name type="scientific">Candidatus Nealsonbacteria bacterium RIFOXYB1_FULL_40_15</name>
    <dbReference type="NCBI Taxonomy" id="1801677"/>
    <lineage>
        <taxon>Bacteria</taxon>
        <taxon>Candidatus Nealsoniibacteriota</taxon>
    </lineage>
</organism>
<feature type="domain" description="FPG-type" evidence="17">
    <location>
        <begin position="237"/>
        <end position="271"/>
    </location>
</feature>
<dbReference type="SUPFAM" id="SSF81624">
    <property type="entry name" value="N-terminal domain of MutM-like DNA repair proteins"/>
    <property type="match status" value="1"/>
</dbReference>
<sequence length="272" mass="31432">MPEFPEVETTRKSLESKVLNRTFVDVWTDEPKIIKKDWSSFRKEIIGKKIVRIWRKGKNLIFDLSGGLSMLTHLKLTGHYLYDRWNEKDPMNSFVHAKFILDNGKTLALSDLRKFAKIELKKKEEIEKDLEKIGPDPFQIGSEEFEAKIRKKRGKIKQVLMDQTVVSGIGNIYSDEILWESNVHPERKTADISEKEMQDIYKSSKKILKKALEAGGTSISDFRNTEGIKGKFGEIKKAYGREGQKCFRCSSLIKRKKIGQRSAHFCPSCQKL</sequence>
<evidence type="ECO:0000256" key="5">
    <source>
        <dbReference type="ARBA" id="ARBA00022723"/>
    </source>
</evidence>
<keyword evidence="14" id="KW-0326">Glycosidase</keyword>
<comment type="catalytic activity">
    <reaction evidence="1">
        <text>Hydrolysis of DNA containing ring-opened 7-methylguanine residues, releasing 2,6-diamino-4-hydroxy-5-(N-methyl)formamidopyrimidine.</text>
        <dbReference type="EC" id="3.2.2.23"/>
    </reaction>
</comment>
<comment type="catalytic activity">
    <reaction evidence="15">
        <text>2'-deoxyribonucleotide-(2'-deoxyribose 5'-phosphate)-2'-deoxyribonucleotide-DNA = a 3'-end 2'-deoxyribonucleotide-(2,3-dehydro-2,3-deoxyribose 5'-phosphate)-DNA + a 5'-end 5'-phospho-2'-deoxyribonucleoside-DNA + H(+)</text>
        <dbReference type="Rhea" id="RHEA:66592"/>
        <dbReference type="Rhea" id="RHEA-COMP:13180"/>
        <dbReference type="Rhea" id="RHEA-COMP:16897"/>
        <dbReference type="Rhea" id="RHEA-COMP:17067"/>
        <dbReference type="ChEBI" id="CHEBI:15378"/>
        <dbReference type="ChEBI" id="CHEBI:136412"/>
        <dbReference type="ChEBI" id="CHEBI:157695"/>
        <dbReference type="ChEBI" id="CHEBI:167181"/>
        <dbReference type="EC" id="4.2.99.18"/>
    </reaction>
</comment>
<dbReference type="SUPFAM" id="SSF46946">
    <property type="entry name" value="S13-like H2TH domain"/>
    <property type="match status" value="1"/>
</dbReference>
<dbReference type="GO" id="GO:0008270">
    <property type="term" value="F:zinc ion binding"/>
    <property type="evidence" value="ECO:0007669"/>
    <property type="project" value="UniProtKB-KW"/>
</dbReference>
<dbReference type="AlphaFoldDB" id="A0A1G2ENF4"/>
<evidence type="ECO:0000313" key="20">
    <source>
        <dbReference type="Proteomes" id="UP000177740"/>
    </source>
</evidence>
<keyword evidence="8" id="KW-0378">Hydrolase</keyword>
<name>A0A1G2ENF4_9BACT</name>
<evidence type="ECO:0000256" key="14">
    <source>
        <dbReference type="ARBA" id="ARBA00023295"/>
    </source>
</evidence>
<protein>
    <submittedName>
        <fullName evidence="19">DNA-formamidopyrimidine glycosylase</fullName>
    </submittedName>
</protein>
<dbReference type="Pfam" id="PF06827">
    <property type="entry name" value="zf-FPG_IleRS"/>
    <property type="match status" value="1"/>
</dbReference>
<keyword evidence="7 16" id="KW-0863">Zinc-finger</keyword>
<dbReference type="PROSITE" id="PS51066">
    <property type="entry name" value="ZF_FPG_2"/>
    <property type="match status" value="1"/>
</dbReference>
<evidence type="ECO:0000259" key="17">
    <source>
        <dbReference type="PROSITE" id="PS51066"/>
    </source>
</evidence>
<evidence type="ECO:0000313" key="19">
    <source>
        <dbReference type="EMBL" id="OGZ27325.1"/>
    </source>
</evidence>
<accession>A0A1G2ENF4</accession>
<dbReference type="STRING" id="1801677.A2365_00110"/>
<dbReference type="PROSITE" id="PS01242">
    <property type="entry name" value="ZF_FPG_1"/>
    <property type="match status" value="1"/>
</dbReference>
<dbReference type="InterPro" id="IPR012319">
    <property type="entry name" value="FPG_cat"/>
</dbReference>
<dbReference type="EMBL" id="MHMM01000007">
    <property type="protein sequence ID" value="OGZ27325.1"/>
    <property type="molecule type" value="Genomic_DNA"/>
</dbReference>
<evidence type="ECO:0000256" key="3">
    <source>
        <dbReference type="ARBA" id="ARBA00009409"/>
    </source>
</evidence>
<keyword evidence="12" id="KW-0456">Lyase</keyword>
<keyword evidence="6" id="KW-0227">DNA damage</keyword>
<evidence type="ECO:0000256" key="6">
    <source>
        <dbReference type="ARBA" id="ARBA00022763"/>
    </source>
</evidence>
<evidence type="ECO:0000256" key="7">
    <source>
        <dbReference type="ARBA" id="ARBA00022771"/>
    </source>
</evidence>
<dbReference type="PANTHER" id="PTHR22993:SF9">
    <property type="entry name" value="FORMAMIDOPYRIMIDINE-DNA GLYCOSYLASE"/>
    <property type="match status" value="1"/>
</dbReference>
<evidence type="ECO:0000259" key="18">
    <source>
        <dbReference type="PROSITE" id="PS51068"/>
    </source>
</evidence>
<reference evidence="19 20" key="1">
    <citation type="journal article" date="2016" name="Nat. Commun.">
        <title>Thousands of microbial genomes shed light on interconnected biogeochemical processes in an aquifer system.</title>
        <authorList>
            <person name="Anantharaman K."/>
            <person name="Brown C.T."/>
            <person name="Hug L.A."/>
            <person name="Sharon I."/>
            <person name="Castelle C.J."/>
            <person name="Probst A.J."/>
            <person name="Thomas B.C."/>
            <person name="Singh A."/>
            <person name="Wilkins M.J."/>
            <person name="Karaoz U."/>
            <person name="Brodie E.L."/>
            <person name="Williams K.H."/>
            <person name="Hubbard S.S."/>
            <person name="Banfield J.F."/>
        </authorList>
    </citation>
    <scope>NUCLEOTIDE SEQUENCE [LARGE SCALE GENOMIC DNA]</scope>
</reference>
<evidence type="ECO:0000256" key="2">
    <source>
        <dbReference type="ARBA" id="ARBA00001947"/>
    </source>
</evidence>
<evidence type="ECO:0000256" key="10">
    <source>
        <dbReference type="ARBA" id="ARBA00023125"/>
    </source>
</evidence>
<comment type="subunit">
    <text evidence="4">Monomer.</text>
</comment>
<dbReference type="NCBIfam" id="NF002211">
    <property type="entry name" value="PRK01103.1"/>
    <property type="match status" value="1"/>
</dbReference>
<evidence type="ECO:0000256" key="8">
    <source>
        <dbReference type="ARBA" id="ARBA00022801"/>
    </source>
</evidence>
<evidence type="ECO:0000256" key="9">
    <source>
        <dbReference type="ARBA" id="ARBA00022833"/>
    </source>
</evidence>
<dbReference type="Pfam" id="PF01149">
    <property type="entry name" value="Fapy_DNA_glyco"/>
    <property type="match status" value="1"/>
</dbReference>
<comment type="caution">
    <text evidence="19">The sequence shown here is derived from an EMBL/GenBank/DDBJ whole genome shotgun (WGS) entry which is preliminary data.</text>
</comment>
<evidence type="ECO:0000256" key="13">
    <source>
        <dbReference type="ARBA" id="ARBA00023268"/>
    </source>
</evidence>
<dbReference type="Pfam" id="PF06831">
    <property type="entry name" value="H2TH"/>
    <property type="match status" value="1"/>
</dbReference>
<dbReference type="GO" id="GO:0006284">
    <property type="term" value="P:base-excision repair"/>
    <property type="evidence" value="ECO:0007669"/>
    <property type="project" value="InterPro"/>
</dbReference>
<dbReference type="Gene3D" id="1.10.8.50">
    <property type="match status" value="1"/>
</dbReference>
<feature type="domain" description="Formamidopyrimidine-DNA glycosylase catalytic" evidence="18">
    <location>
        <begin position="2"/>
        <end position="116"/>
    </location>
</feature>
<dbReference type="FunFam" id="1.10.8.50:FF:000003">
    <property type="entry name" value="Formamidopyrimidine-DNA glycosylase"/>
    <property type="match status" value="1"/>
</dbReference>
<evidence type="ECO:0000256" key="15">
    <source>
        <dbReference type="ARBA" id="ARBA00044632"/>
    </source>
</evidence>
<evidence type="ECO:0000256" key="16">
    <source>
        <dbReference type="PROSITE-ProRule" id="PRU00391"/>
    </source>
</evidence>
<dbReference type="Proteomes" id="UP000177740">
    <property type="component" value="Unassembled WGS sequence"/>
</dbReference>
<evidence type="ECO:0000256" key="12">
    <source>
        <dbReference type="ARBA" id="ARBA00023239"/>
    </source>
</evidence>
<dbReference type="Gene3D" id="3.20.190.10">
    <property type="entry name" value="MutM-like, N-terminal"/>
    <property type="match status" value="1"/>
</dbReference>
<comment type="similarity">
    <text evidence="3">Belongs to the FPG family.</text>
</comment>
<dbReference type="InterPro" id="IPR000214">
    <property type="entry name" value="Znf_DNA_glyclase/AP_lyase"/>
</dbReference>
<evidence type="ECO:0000256" key="11">
    <source>
        <dbReference type="ARBA" id="ARBA00023204"/>
    </source>
</evidence>
<dbReference type="GO" id="GO:0003684">
    <property type="term" value="F:damaged DNA binding"/>
    <property type="evidence" value="ECO:0007669"/>
    <property type="project" value="InterPro"/>
</dbReference>
<dbReference type="InterPro" id="IPR010979">
    <property type="entry name" value="Ribosomal_uS13-like_H2TH"/>
</dbReference>
<evidence type="ECO:0000256" key="4">
    <source>
        <dbReference type="ARBA" id="ARBA00011245"/>
    </source>
</evidence>
<dbReference type="PANTHER" id="PTHR22993">
    <property type="entry name" value="FORMAMIDOPYRIMIDINE-DNA GLYCOSYLASE"/>
    <property type="match status" value="1"/>
</dbReference>
<dbReference type="InterPro" id="IPR035937">
    <property type="entry name" value="FPG_N"/>
</dbReference>
<dbReference type="CDD" id="cd08966">
    <property type="entry name" value="EcFpg-like_N"/>
    <property type="match status" value="1"/>
</dbReference>
<keyword evidence="11" id="KW-0234">DNA repair</keyword>
<evidence type="ECO:0000256" key="1">
    <source>
        <dbReference type="ARBA" id="ARBA00001668"/>
    </source>
</evidence>
<dbReference type="InterPro" id="IPR015886">
    <property type="entry name" value="H2TH_FPG"/>
</dbReference>
<keyword evidence="10" id="KW-0238">DNA-binding</keyword>
<dbReference type="GO" id="GO:0034039">
    <property type="term" value="F:8-oxo-7,8-dihydroguanine DNA N-glycosylase activity"/>
    <property type="evidence" value="ECO:0007669"/>
    <property type="project" value="TreeGrafter"/>
</dbReference>
<keyword evidence="13" id="KW-0511">Multifunctional enzyme</keyword>
<dbReference type="SMART" id="SM00898">
    <property type="entry name" value="Fapy_DNA_glyco"/>
    <property type="match status" value="1"/>
</dbReference>
<dbReference type="SUPFAM" id="SSF57716">
    <property type="entry name" value="Glucocorticoid receptor-like (DNA-binding domain)"/>
    <property type="match status" value="1"/>
</dbReference>
<gene>
    <name evidence="19" type="ORF">A2365_00110</name>
</gene>
<dbReference type="SMART" id="SM01232">
    <property type="entry name" value="H2TH"/>
    <property type="match status" value="1"/>
</dbReference>
<keyword evidence="5" id="KW-0479">Metal-binding</keyword>
<dbReference type="NCBIfam" id="TIGR00577">
    <property type="entry name" value="fpg"/>
    <property type="match status" value="1"/>
</dbReference>
<dbReference type="InterPro" id="IPR010663">
    <property type="entry name" value="Znf_FPG/IleRS"/>
</dbReference>
<comment type="cofactor">
    <cofactor evidence="2">
        <name>Zn(2+)</name>
        <dbReference type="ChEBI" id="CHEBI:29105"/>
    </cofactor>
</comment>
<keyword evidence="9" id="KW-0862">Zinc</keyword>
<dbReference type="InterPro" id="IPR015887">
    <property type="entry name" value="DNA_glyclase_Znf_dom_DNA_BS"/>
</dbReference>
<dbReference type="InterPro" id="IPR020629">
    <property type="entry name" value="FPG_Glyclase"/>
</dbReference>
<dbReference type="GO" id="GO:0140078">
    <property type="term" value="F:class I DNA-(apurinic or apyrimidinic site) endonuclease activity"/>
    <property type="evidence" value="ECO:0007669"/>
    <property type="project" value="UniProtKB-EC"/>
</dbReference>
<proteinExistence type="inferred from homology"/>